<keyword evidence="1" id="KW-1133">Transmembrane helix</keyword>
<feature type="transmembrane region" description="Helical" evidence="1">
    <location>
        <begin position="128"/>
        <end position="147"/>
    </location>
</feature>
<protein>
    <recommendedName>
        <fullName evidence="4">Glycosyltransferase RgtA/B/C/D-like domain-containing protein</fullName>
    </recommendedName>
</protein>
<sequence length="511" mass="55518">MTIFAQPSTSHAPASPAPALAVSLDGPAFWLMIAALAGLSLPLRQAGLTPDVSWLLDMCRRMLAGETAYVDIFETTPPIPTLLYMPGAMIAGATGIGAGAAVYATCYVAVLLALYVSDRILPRMLDGAGSSRLVIMTPAAFILFFLCNDAFAQREYLAAAFALPAACVFIRHSETGDWPPLGAVAAAALLAGLAAAIKPPLFMAPGLALALYYFWKERNIVFLWRSGLIAAGVVFVALTALSLLAFPAYLDGVTHLMSDIYVPLRSSPLIGLTSKEFIAVAACIAIALAFNAMRKPSPAIAIFCVMAVSFTAIYFIQGKYFPYHLYPASFFGGLALVGAVASALRPRPDETASSRRAFSVALALMLPAMAWPTYAAYDDNRPRMHDLGWAENLHQPTALAISTNISISFPLAQDIGAVWKDRIHSQWIVLYAREGLKKKHFSAEQKAIFQSYYDAEIDRILNRIIAQKPDIIIRSLPDKDLYNELLKRDPQLLDAYKPVAREGVIEILKRR</sequence>
<comment type="caution">
    <text evidence="2">The sequence shown here is derived from an EMBL/GenBank/DDBJ whole genome shotgun (WGS) entry which is preliminary data.</text>
</comment>
<feature type="transmembrane region" description="Helical" evidence="1">
    <location>
        <begin position="299"/>
        <end position="317"/>
    </location>
</feature>
<dbReference type="RefSeq" id="WP_379880269.1">
    <property type="nucleotide sequence ID" value="NZ_JBHPON010000001.1"/>
</dbReference>
<feature type="transmembrane region" description="Helical" evidence="1">
    <location>
        <begin position="90"/>
        <end position="116"/>
    </location>
</feature>
<dbReference type="Proteomes" id="UP001596116">
    <property type="component" value="Unassembled WGS sequence"/>
</dbReference>
<feature type="transmembrane region" description="Helical" evidence="1">
    <location>
        <begin position="356"/>
        <end position="377"/>
    </location>
</feature>
<evidence type="ECO:0000313" key="3">
    <source>
        <dbReference type="Proteomes" id="UP001596116"/>
    </source>
</evidence>
<keyword evidence="1" id="KW-0812">Transmembrane</keyword>
<feature type="transmembrane region" description="Helical" evidence="1">
    <location>
        <begin position="323"/>
        <end position="344"/>
    </location>
</feature>
<name>A0ABW1KT28_9PROT</name>
<feature type="transmembrane region" description="Helical" evidence="1">
    <location>
        <begin position="269"/>
        <end position="292"/>
    </location>
</feature>
<evidence type="ECO:0000313" key="2">
    <source>
        <dbReference type="EMBL" id="MFC6034410.1"/>
    </source>
</evidence>
<evidence type="ECO:0008006" key="4">
    <source>
        <dbReference type="Google" id="ProtNLM"/>
    </source>
</evidence>
<organism evidence="2 3">
    <name type="scientific">Hyphococcus aureus</name>
    <dbReference type="NCBI Taxonomy" id="2666033"/>
    <lineage>
        <taxon>Bacteria</taxon>
        <taxon>Pseudomonadati</taxon>
        <taxon>Pseudomonadota</taxon>
        <taxon>Alphaproteobacteria</taxon>
        <taxon>Parvularculales</taxon>
        <taxon>Parvularculaceae</taxon>
        <taxon>Hyphococcus</taxon>
    </lineage>
</organism>
<gene>
    <name evidence="2" type="ORF">ACFMB1_02580</name>
</gene>
<dbReference type="EMBL" id="JBHPON010000001">
    <property type="protein sequence ID" value="MFC6034410.1"/>
    <property type="molecule type" value="Genomic_DNA"/>
</dbReference>
<evidence type="ECO:0000256" key="1">
    <source>
        <dbReference type="SAM" id="Phobius"/>
    </source>
</evidence>
<accession>A0ABW1KT28</accession>
<proteinExistence type="predicted"/>
<feature type="transmembrane region" description="Helical" evidence="1">
    <location>
        <begin position="185"/>
        <end position="215"/>
    </location>
</feature>
<keyword evidence="1" id="KW-0472">Membrane</keyword>
<feature type="transmembrane region" description="Helical" evidence="1">
    <location>
        <begin position="227"/>
        <end position="249"/>
    </location>
</feature>
<reference evidence="2 3" key="1">
    <citation type="submission" date="2024-09" db="EMBL/GenBank/DDBJ databases">
        <authorList>
            <person name="Zhang Z.-H."/>
        </authorList>
    </citation>
    <scope>NUCLEOTIDE SEQUENCE [LARGE SCALE GENOMIC DNA]</scope>
    <source>
        <strain evidence="2 3">HHTR114</strain>
    </source>
</reference>
<keyword evidence="3" id="KW-1185">Reference proteome</keyword>